<sequence>MSCFACDLLFLWTIGKSASRGGQWCRSWDVTIQLSNVHLQQRGPVVQVVGRHHPAFECPPPAEGASGAGRGASPSSFECPPPAEGASGAGRGMSPSSFRMSTSSRGGQWCGLWGVTIQLSNVHLQQRGPVVQVVGHHHPASNVHLQQRGPVVRVVGCHHPAFECPPPAEGASGAGCGASPSSFRMSTSSRGGQWCRSWGITIQLRMSTSSRGGQWCRSWGVTIQLSNVHLQQSSVVAMRQCYSTPRTERPLFVYT</sequence>
<protein>
    <submittedName>
        <fullName evidence="3">Uncharacterized protein</fullName>
    </submittedName>
</protein>
<feature type="region of interest" description="Disordered" evidence="1">
    <location>
        <begin position="57"/>
        <end position="102"/>
    </location>
</feature>
<evidence type="ECO:0000256" key="2">
    <source>
        <dbReference type="SAM" id="SignalP"/>
    </source>
</evidence>
<feature type="signal peptide" evidence="2">
    <location>
        <begin position="1"/>
        <end position="19"/>
    </location>
</feature>
<evidence type="ECO:0000256" key="1">
    <source>
        <dbReference type="SAM" id="MobiDB-lite"/>
    </source>
</evidence>
<evidence type="ECO:0000313" key="4">
    <source>
        <dbReference type="Proteomes" id="UP001266305"/>
    </source>
</evidence>
<comment type="caution">
    <text evidence="3">The sequence shown here is derived from an EMBL/GenBank/DDBJ whole genome shotgun (WGS) entry which is preliminary data.</text>
</comment>
<dbReference type="EMBL" id="JASSZA010000014">
    <property type="protein sequence ID" value="KAK2093944.1"/>
    <property type="molecule type" value="Genomic_DNA"/>
</dbReference>
<name>A0ABQ9UA50_SAGOE</name>
<reference evidence="3 4" key="1">
    <citation type="submission" date="2023-05" db="EMBL/GenBank/DDBJ databases">
        <title>B98-5 Cell Line De Novo Hybrid Assembly: An Optical Mapping Approach.</title>
        <authorList>
            <person name="Kananen K."/>
            <person name="Auerbach J.A."/>
            <person name="Kautto E."/>
            <person name="Blachly J.S."/>
        </authorList>
    </citation>
    <scope>NUCLEOTIDE SEQUENCE [LARGE SCALE GENOMIC DNA]</scope>
    <source>
        <strain evidence="3">B95-8</strain>
        <tissue evidence="3">Cell line</tissue>
    </source>
</reference>
<dbReference type="Proteomes" id="UP001266305">
    <property type="component" value="Unassembled WGS sequence"/>
</dbReference>
<feature type="chain" id="PRO_5045475760" evidence="2">
    <location>
        <begin position="20"/>
        <end position="255"/>
    </location>
</feature>
<evidence type="ECO:0000313" key="3">
    <source>
        <dbReference type="EMBL" id="KAK2093944.1"/>
    </source>
</evidence>
<keyword evidence="4" id="KW-1185">Reference proteome</keyword>
<organism evidence="3 4">
    <name type="scientific">Saguinus oedipus</name>
    <name type="common">Cotton-top tamarin</name>
    <name type="synonym">Oedipomidas oedipus</name>
    <dbReference type="NCBI Taxonomy" id="9490"/>
    <lineage>
        <taxon>Eukaryota</taxon>
        <taxon>Metazoa</taxon>
        <taxon>Chordata</taxon>
        <taxon>Craniata</taxon>
        <taxon>Vertebrata</taxon>
        <taxon>Euteleostomi</taxon>
        <taxon>Mammalia</taxon>
        <taxon>Eutheria</taxon>
        <taxon>Euarchontoglires</taxon>
        <taxon>Primates</taxon>
        <taxon>Haplorrhini</taxon>
        <taxon>Platyrrhini</taxon>
        <taxon>Cebidae</taxon>
        <taxon>Callitrichinae</taxon>
        <taxon>Saguinus</taxon>
    </lineage>
</organism>
<keyword evidence="2" id="KW-0732">Signal</keyword>
<accession>A0ABQ9UA50</accession>
<gene>
    <name evidence="3" type="ORF">P7K49_027682</name>
</gene>
<proteinExistence type="predicted"/>
<feature type="compositionally biased region" description="Low complexity" evidence="1">
    <location>
        <begin position="92"/>
        <end position="102"/>
    </location>
</feature>